<proteinExistence type="predicted"/>
<keyword evidence="2" id="KW-1185">Reference proteome</keyword>
<protein>
    <submittedName>
        <fullName evidence="1">25489_t:CDS:1</fullName>
    </submittedName>
</protein>
<dbReference type="Proteomes" id="UP000789920">
    <property type="component" value="Unassembled WGS sequence"/>
</dbReference>
<comment type="caution">
    <text evidence="1">The sequence shown here is derived from an EMBL/GenBank/DDBJ whole genome shotgun (WGS) entry which is preliminary data.</text>
</comment>
<dbReference type="EMBL" id="CAJVQC010154597">
    <property type="protein sequence ID" value="CAG8847165.1"/>
    <property type="molecule type" value="Genomic_DNA"/>
</dbReference>
<gene>
    <name evidence="1" type="ORF">RPERSI_LOCUS34506</name>
</gene>
<evidence type="ECO:0000313" key="2">
    <source>
        <dbReference type="Proteomes" id="UP000789920"/>
    </source>
</evidence>
<evidence type="ECO:0000313" key="1">
    <source>
        <dbReference type="EMBL" id="CAG8847165.1"/>
    </source>
</evidence>
<organism evidence="1 2">
    <name type="scientific">Racocetra persica</name>
    <dbReference type="NCBI Taxonomy" id="160502"/>
    <lineage>
        <taxon>Eukaryota</taxon>
        <taxon>Fungi</taxon>
        <taxon>Fungi incertae sedis</taxon>
        <taxon>Mucoromycota</taxon>
        <taxon>Glomeromycotina</taxon>
        <taxon>Glomeromycetes</taxon>
        <taxon>Diversisporales</taxon>
        <taxon>Gigasporaceae</taxon>
        <taxon>Racocetra</taxon>
    </lineage>
</organism>
<reference evidence="1" key="1">
    <citation type="submission" date="2021-06" db="EMBL/GenBank/DDBJ databases">
        <authorList>
            <person name="Kallberg Y."/>
            <person name="Tangrot J."/>
            <person name="Rosling A."/>
        </authorList>
    </citation>
    <scope>NUCLEOTIDE SEQUENCE</scope>
    <source>
        <strain evidence="1">MA461A</strain>
    </source>
</reference>
<feature type="non-terminal residue" evidence="1">
    <location>
        <position position="1"/>
    </location>
</feature>
<accession>A0ACA9SSW5</accession>
<name>A0ACA9SSW5_9GLOM</name>
<sequence length="136" mass="15759">YSIARVYLTILNLPRHLRYKKENTIFVSLIPRPKEPLTEKINLYLDPLVDEIKQLWAGQSFATIKYPVGRIYYGALILVSCNILARNKICGFSSHSSKHACFKCKKPFKTNDTSDQSNIDNYTLRTIEEYKIIAEK</sequence>